<comment type="similarity">
    <text evidence="1">Belongs to the D-isomer specific 2-hydroxyacid dehydrogenase family.</text>
</comment>
<dbReference type="SUPFAM" id="SSF51735">
    <property type="entry name" value="NAD(P)-binding Rossmann-fold domains"/>
    <property type="match status" value="1"/>
</dbReference>
<feature type="domain" description="D-isomer specific 2-hydroxyacid dehydrogenase catalytic" evidence="4">
    <location>
        <begin position="53"/>
        <end position="332"/>
    </location>
</feature>
<dbReference type="GO" id="GO:0051287">
    <property type="term" value="F:NAD binding"/>
    <property type="evidence" value="ECO:0007669"/>
    <property type="project" value="InterPro"/>
</dbReference>
<dbReference type="AlphaFoldDB" id="A0A644ZX56"/>
<protein>
    <submittedName>
        <fullName evidence="6">Glyoxylate/hydroxypyruvate reductase B</fullName>
        <ecNumber evidence="6">1.1.1.81</ecNumber>
    </submittedName>
</protein>
<dbReference type="PANTHER" id="PTHR42789">
    <property type="entry name" value="D-ISOMER SPECIFIC 2-HYDROXYACID DEHYDROGENASE FAMILY PROTEIN (AFU_ORTHOLOGUE AFUA_6G10090)"/>
    <property type="match status" value="1"/>
</dbReference>
<dbReference type="SUPFAM" id="SSF52283">
    <property type="entry name" value="Formate/glycerate dehydrogenase catalytic domain-like"/>
    <property type="match status" value="1"/>
</dbReference>
<organism evidence="6">
    <name type="scientific">bioreactor metagenome</name>
    <dbReference type="NCBI Taxonomy" id="1076179"/>
    <lineage>
        <taxon>unclassified sequences</taxon>
        <taxon>metagenomes</taxon>
        <taxon>ecological metagenomes</taxon>
    </lineage>
</organism>
<evidence type="ECO:0000256" key="3">
    <source>
        <dbReference type="ARBA" id="ARBA00023027"/>
    </source>
</evidence>
<feature type="domain" description="D-isomer specific 2-hydroxyacid dehydrogenase NAD-binding" evidence="5">
    <location>
        <begin position="127"/>
        <end position="300"/>
    </location>
</feature>
<dbReference type="GO" id="GO:0016618">
    <property type="term" value="F:hydroxypyruvate reductase [NAD(P)H] activity"/>
    <property type="evidence" value="ECO:0007669"/>
    <property type="project" value="UniProtKB-EC"/>
</dbReference>
<sequence length="346" mass="36783">MTSPSIPISTIFIASDVVLDVALDAAAEALRQRGHRVIRGPAAVPGTKTVFAPEDYAEFFGDTDVMVITTRSVVDSSVLDAAPRLRGIVFPSIGTESLDMADATRRGLIVANGATPENFESMAEATVMLMLNLFYDLDRSRQLLHDDAPRPRTLTARMLRGKTIGLIGFGRIARGVVQRLQGWGVNIVVCKPGLAANRLPPGVRLVDMAQLLAASDVVSVHTTLNSSSMHLIGAPELAQMKPGAYLINTARGGCVDERAVYEALARGQIAGAALDAFDVEPLPVDSPLRRLDNAILTPHMVGHTRELFASFAPACVENVCNILEGRMPRYACNADALSGGLSAASA</sequence>
<keyword evidence="6" id="KW-0670">Pyruvate</keyword>
<dbReference type="PANTHER" id="PTHR42789:SF1">
    <property type="entry name" value="D-ISOMER SPECIFIC 2-HYDROXYACID DEHYDROGENASE FAMILY PROTEIN (AFU_ORTHOLOGUE AFUA_6G10090)"/>
    <property type="match status" value="1"/>
</dbReference>
<evidence type="ECO:0000313" key="6">
    <source>
        <dbReference type="EMBL" id="MPM45549.1"/>
    </source>
</evidence>
<evidence type="ECO:0000259" key="5">
    <source>
        <dbReference type="Pfam" id="PF02826"/>
    </source>
</evidence>
<dbReference type="InterPro" id="IPR036291">
    <property type="entry name" value="NAD(P)-bd_dom_sf"/>
</dbReference>
<name>A0A644ZX56_9ZZZZ</name>
<dbReference type="InterPro" id="IPR050857">
    <property type="entry name" value="D-2-hydroxyacid_DH"/>
</dbReference>
<keyword evidence="3" id="KW-0520">NAD</keyword>
<reference evidence="6" key="1">
    <citation type="submission" date="2019-08" db="EMBL/GenBank/DDBJ databases">
        <authorList>
            <person name="Kucharzyk K."/>
            <person name="Murdoch R.W."/>
            <person name="Higgins S."/>
            <person name="Loffler F."/>
        </authorList>
    </citation>
    <scope>NUCLEOTIDE SEQUENCE</scope>
</reference>
<accession>A0A644ZX56</accession>
<evidence type="ECO:0000259" key="4">
    <source>
        <dbReference type="Pfam" id="PF00389"/>
    </source>
</evidence>
<dbReference type="EC" id="1.1.1.81" evidence="6"/>
<evidence type="ECO:0000256" key="2">
    <source>
        <dbReference type="ARBA" id="ARBA00023002"/>
    </source>
</evidence>
<dbReference type="CDD" id="cd12175">
    <property type="entry name" value="2-Hacid_dh_11"/>
    <property type="match status" value="1"/>
</dbReference>
<comment type="caution">
    <text evidence="6">The sequence shown here is derived from an EMBL/GenBank/DDBJ whole genome shotgun (WGS) entry which is preliminary data.</text>
</comment>
<dbReference type="Gene3D" id="3.40.50.720">
    <property type="entry name" value="NAD(P)-binding Rossmann-like Domain"/>
    <property type="match status" value="2"/>
</dbReference>
<keyword evidence="2 6" id="KW-0560">Oxidoreductase</keyword>
<gene>
    <name evidence="6" type="primary">ghrB_21</name>
    <name evidence="6" type="ORF">SDC9_92237</name>
</gene>
<dbReference type="Pfam" id="PF02826">
    <property type="entry name" value="2-Hacid_dh_C"/>
    <property type="match status" value="1"/>
</dbReference>
<evidence type="ECO:0000256" key="1">
    <source>
        <dbReference type="ARBA" id="ARBA00005854"/>
    </source>
</evidence>
<dbReference type="Pfam" id="PF00389">
    <property type="entry name" value="2-Hacid_dh"/>
    <property type="match status" value="1"/>
</dbReference>
<dbReference type="InterPro" id="IPR006140">
    <property type="entry name" value="D-isomer_DH_NAD-bd"/>
</dbReference>
<dbReference type="EMBL" id="VSSQ01010920">
    <property type="protein sequence ID" value="MPM45549.1"/>
    <property type="molecule type" value="Genomic_DNA"/>
</dbReference>
<dbReference type="InterPro" id="IPR006139">
    <property type="entry name" value="D-isomer_2_OHA_DH_cat_dom"/>
</dbReference>
<proteinExistence type="inferred from homology"/>